<name>H9H6S0_MONDO</name>
<proteinExistence type="predicted"/>
<reference evidence="8" key="1">
    <citation type="journal article" date="2007" name="Nature">
        <title>Genome of the marsupial Monodelphis domestica reveals innovation in non-coding sequences.</title>
        <authorList>
            <person name="Mikkelsen T.S."/>
            <person name="Wakefield M.J."/>
            <person name="Aken B."/>
            <person name="Amemiya C.T."/>
            <person name="Chang J.L."/>
            <person name="Duke S."/>
            <person name="Garber M."/>
            <person name="Gentles A.J."/>
            <person name="Goodstadt L."/>
            <person name="Heger A."/>
            <person name="Jurka J."/>
            <person name="Kamal M."/>
            <person name="Mauceli E."/>
            <person name="Searle S.M."/>
            <person name="Sharpe T."/>
            <person name="Baker M.L."/>
            <person name="Batzer M.A."/>
            <person name="Benos P.V."/>
            <person name="Belov K."/>
            <person name="Clamp M."/>
            <person name="Cook A."/>
            <person name="Cuff J."/>
            <person name="Das R."/>
            <person name="Davidow L."/>
            <person name="Deakin J.E."/>
            <person name="Fazzari M.J."/>
            <person name="Glass J.L."/>
            <person name="Grabherr M."/>
            <person name="Greally J.M."/>
            <person name="Gu W."/>
            <person name="Hore T.A."/>
            <person name="Huttley G.A."/>
            <person name="Kleber M."/>
            <person name="Jirtle R.L."/>
            <person name="Koina E."/>
            <person name="Lee J.T."/>
            <person name="Mahony S."/>
            <person name="Marra M.A."/>
            <person name="Miller R.D."/>
            <person name="Nicholls R.D."/>
            <person name="Oda M."/>
            <person name="Papenfuss A.T."/>
            <person name="Parra Z.E."/>
            <person name="Pollock D.D."/>
            <person name="Ray D.A."/>
            <person name="Schein J.E."/>
            <person name="Speed T.P."/>
            <person name="Thompson K."/>
            <person name="VandeBerg J.L."/>
            <person name="Wade C.M."/>
            <person name="Walker J.A."/>
            <person name="Waters P.D."/>
            <person name="Webber C."/>
            <person name="Weidman J.R."/>
            <person name="Xie X."/>
            <person name="Zody M.C."/>
            <person name="Baldwin J."/>
            <person name="Abdouelleil A."/>
            <person name="Abdulkadir J."/>
            <person name="Abebe A."/>
            <person name="Abera B."/>
            <person name="Abreu J."/>
            <person name="Acer S.C."/>
            <person name="Aftuck L."/>
            <person name="Alexander A."/>
            <person name="An P."/>
            <person name="Anderson E."/>
            <person name="Anderson S."/>
            <person name="Arachi H."/>
            <person name="Azer M."/>
            <person name="Bachantsang P."/>
            <person name="Barry A."/>
            <person name="Bayul T."/>
            <person name="Berlin A."/>
            <person name="Bessette D."/>
            <person name="Bloom T."/>
            <person name="Bloom T."/>
            <person name="Boguslavskiy L."/>
            <person name="Bonnet C."/>
            <person name="Boukhgalter B."/>
            <person name="Bourzgui I."/>
            <person name="Brown A."/>
            <person name="Cahill P."/>
            <person name="Channer S."/>
            <person name="Cheshatsang Y."/>
            <person name="Chuda L."/>
            <person name="Citroen M."/>
            <person name="Collymore A."/>
            <person name="Cooke P."/>
            <person name="Costello M."/>
            <person name="D'Aco K."/>
            <person name="Daza R."/>
            <person name="De Haan G."/>
            <person name="DeGray S."/>
            <person name="DeMaso C."/>
            <person name="Dhargay N."/>
            <person name="Dooley K."/>
            <person name="Dooley E."/>
            <person name="Doricent M."/>
            <person name="Dorje P."/>
            <person name="Dorjee K."/>
            <person name="Dupes A."/>
            <person name="Elong R."/>
            <person name="Falk J."/>
            <person name="Farina A."/>
            <person name="Faro S."/>
            <person name="Ferguson D."/>
            <person name="Fisher S."/>
            <person name="Foley C.D."/>
            <person name="Franke A."/>
            <person name="Friedrich D."/>
            <person name="Gadbois L."/>
            <person name="Gearin G."/>
            <person name="Gearin C.R."/>
            <person name="Giannoukos G."/>
            <person name="Goode T."/>
            <person name="Graham J."/>
            <person name="Grandbois E."/>
            <person name="Grewal S."/>
            <person name="Gyaltsen K."/>
            <person name="Hafez N."/>
            <person name="Hagos B."/>
            <person name="Hall J."/>
            <person name="Henson C."/>
            <person name="Hollinger A."/>
            <person name="Honan T."/>
            <person name="Huard M.D."/>
            <person name="Hughes L."/>
            <person name="Hurhula B."/>
            <person name="Husby M.E."/>
            <person name="Kamat A."/>
            <person name="Kanga B."/>
            <person name="Kashin S."/>
            <person name="Khazanovich D."/>
            <person name="Kisner P."/>
            <person name="Lance K."/>
            <person name="Lara M."/>
            <person name="Lee W."/>
            <person name="Lennon N."/>
            <person name="Letendre F."/>
            <person name="LeVine R."/>
            <person name="Lipovsky A."/>
            <person name="Liu X."/>
            <person name="Liu J."/>
            <person name="Liu S."/>
            <person name="Lokyitsang T."/>
            <person name="Lokyitsang Y."/>
            <person name="Lubonja R."/>
            <person name="Lui A."/>
            <person name="MacDonald P."/>
            <person name="Magnisalis V."/>
            <person name="Maru K."/>
            <person name="Matthews C."/>
            <person name="McCusker W."/>
            <person name="McDonough S."/>
            <person name="Mehta T."/>
            <person name="Meldrim J."/>
            <person name="Meneus L."/>
            <person name="Mihai O."/>
            <person name="Mihalev A."/>
            <person name="Mihova T."/>
            <person name="Mittelman R."/>
            <person name="Mlenga V."/>
            <person name="Montmayeur A."/>
            <person name="Mulrain L."/>
            <person name="Navidi A."/>
            <person name="Naylor J."/>
            <person name="Negash T."/>
            <person name="Nguyen T."/>
            <person name="Nguyen N."/>
            <person name="Nicol R."/>
            <person name="Norbu C."/>
            <person name="Norbu N."/>
            <person name="Novod N."/>
            <person name="O'Neill B."/>
            <person name="Osman S."/>
            <person name="Markiewicz E."/>
            <person name="Oyono O.L."/>
            <person name="Patti C."/>
            <person name="Phunkhang P."/>
            <person name="Pierre F."/>
            <person name="Priest M."/>
            <person name="Raghuraman S."/>
            <person name="Rege F."/>
            <person name="Reyes R."/>
            <person name="Rise C."/>
            <person name="Rogov P."/>
            <person name="Ross K."/>
            <person name="Ryan E."/>
            <person name="Settipalli S."/>
            <person name="Shea T."/>
            <person name="Sherpa N."/>
            <person name="Shi L."/>
            <person name="Shih D."/>
            <person name="Sparrow T."/>
            <person name="Spaulding J."/>
            <person name="Stalker J."/>
            <person name="Stange-Thomann N."/>
            <person name="Stavropoulos S."/>
            <person name="Stone C."/>
            <person name="Strader C."/>
            <person name="Tesfaye S."/>
            <person name="Thomson T."/>
            <person name="Thoulutsang Y."/>
            <person name="Thoulutsang D."/>
            <person name="Topham K."/>
            <person name="Topping I."/>
            <person name="Tsamla T."/>
            <person name="Vassiliev H."/>
            <person name="Vo A."/>
            <person name="Wangchuk T."/>
            <person name="Wangdi T."/>
            <person name="Weiand M."/>
            <person name="Wilkinson J."/>
            <person name="Wilson A."/>
            <person name="Yadav S."/>
            <person name="Young G."/>
            <person name="Yu Q."/>
            <person name="Zembek L."/>
            <person name="Zhong D."/>
            <person name="Zimmer A."/>
            <person name="Zwirko Z."/>
            <person name="Jaffe D.B."/>
            <person name="Alvarez P."/>
            <person name="Brockman W."/>
            <person name="Butler J."/>
            <person name="Chin C."/>
            <person name="Gnerre S."/>
            <person name="MacCallum I."/>
            <person name="Graves J.A."/>
            <person name="Ponting C.P."/>
            <person name="Breen M."/>
            <person name="Samollow P.B."/>
            <person name="Lander E.S."/>
            <person name="Lindblad-Toh K."/>
        </authorList>
    </citation>
    <scope>NUCLEOTIDE SEQUENCE [LARGE SCALE GENOMIC DNA]</scope>
</reference>
<evidence type="ECO:0000313" key="8">
    <source>
        <dbReference type="Ensembl" id="ENSMODP00000019546.3"/>
    </source>
</evidence>
<dbReference type="GO" id="GO:0015711">
    <property type="term" value="P:organic anion transport"/>
    <property type="evidence" value="ECO:0000318"/>
    <property type="project" value="GO_Central"/>
</dbReference>
<feature type="transmembrane region" description="Helical" evidence="6">
    <location>
        <begin position="486"/>
        <end position="506"/>
    </location>
</feature>
<reference evidence="8" key="2">
    <citation type="submission" date="2025-08" db="UniProtKB">
        <authorList>
            <consortium name="Ensembl"/>
        </authorList>
    </citation>
    <scope>IDENTIFICATION</scope>
</reference>
<evidence type="ECO:0000259" key="7">
    <source>
        <dbReference type="PROSITE" id="PS50850"/>
    </source>
</evidence>
<keyword evidence="4 6" id="KW-0472">Membrane</keyword>
<feature type="transmembrane region" description="Helical" evidence="6">
    <location>
        <begin position="399"/>
        <end position="418"/>
    </location>
</feature>
<dbReference type="InterPro" id="IPR020846">
    <property type="entry name" value="MFS_dom"/>
</dbReference>
<feature type="transmembrane region" description="Helical" evidence="6">
    <location>
        <begin position="237"/>
        <end position="256"/>
    </location>
</feature>
<dbReference type="AlphaFoldDB" id="H9H6S0"/>
<dbReference type="InterPro" id="IPR011701">
    <property type="entry name" value="MFS"/>
</dbReference>
<sequence>MGRDRGLREAEGPGKSPQSLGGLLVQVGGWGRFQMVHLAIVTVPFAFVATHSFLQNFTASIPEHHCRSPGERWPVDAQGRRERCLRFRGNATNETETCVEGWLYNLSTVQSTIVTEWDLVCSLKSLHGVAQSVYMAGVFLGAVVFGGLADRLGRRAVFLWCLLQVASLSTGASLAPSFPIYCVCRCLCGSGMSGVVLNEWTPPSRRAAVSAFLSVVLSLGQLNLAFLAFGLRHWRHLQLVAGAPFALCFLCSWWLPESVRWLMVRRHLPGALRALRLVAGINRMPTAGIQLSVEVRKGRGWPLRKAGRTPGSSALDLFRSREMLAGMGTGSFCVNPPPPSSPLSSPRFSASLSLYSLALNLQRFPGENPYLVQIILGVIDIPFRLLVPKLANCLGRKLTLVSCLMLGAGLVLGTTPVPQELGRLRMGLSVLAKGLMSASLSCTVLLASELFPTSIRLTGLGITNMVGHLGGAVAPLVLLAGTANALLPPLLFGIIALAGGFLVVFLPETKGLPLPDTLEQAQKLPALPPGSRELPDGGNGRGTPGNKGETELPSPGCGDAGADC</sequence>
<dbReference type="GO" id="GO:0022857">
    <property type="term" value="F:transmembrane transporter activity"/>
    <property type="evidence" value="ECO:0007669"/>
    <property type="project" value="InterPro"/>
</dbReference>
<keyword evidence="3 6" id="KW-1133">Transmembrane helix</keyword>
<dbReference type="HOGENOM" id="CLU_001265_33_3_1"/>
<dbReference type="Ensembl" id="ENSMODT00000019895.3">
    <property type="protein sequence ID" value="ENSMODP00000019546.3"/>
    <property type="gene ID" value="ENSMODG00000015659.3"/>
</dbReference>
<feature type="region of interest" description="Disordered" evidence="5">
    <location>
        <begin position="525"/>
        <end position="564"/>
    </location>
</feature>
<feature type="transmembrane region" description="Helical" evidence="6">
    <location>
        <begin position="209"/>
        <end position="231"/>
    </location>
</feature>
<evidence type="ECO:0000313" key="9">
    <source>
        <dbReference type="Proteomes" id="UP000002280"/>
    </source>
</evidence>
<dbReference type="PROSITE" id="PS50850">
    <property type="entry name" value="MFS"/>
    <property type="match status" value="1"/>
</dbReference>
<evidence type="ECO:0000256" key="1">
    <source>
        <dbReference type="ARBA" id="ARBA00004141"/>
    </source>
</evidence>
<evidence type="ECO:0000256" key="2">
    <source>
        <dbReference type="ARBA" id="ARBA00022692"/>
    </source>
</evidence>
<dbReference type="Gene3D" id="1.20.1250.20">
    <property type="entry name" value="MFS general substrate transporter like domains"/>
    <property type="match status" value="1"/>
</dbReference>
<comment type="subcellular location">
    <subcellularLocation>
        <location evidence="1">Membrane</location>
        <topology evidence="1">Multi-pass membrane protein</topology>
    </subcellularLocation>
</comment>
<dbReference type="Bgee" id="ENSMODG00000015659">
    <property type="expression patterns" value="Expressed in adult mammalian kidney and 9 other cell types or tissues"/>
</dbReference>
<feature type="transmembrane region" description="Helical" evidence="6">
    <location>
        <begin position="430"/>
        <end position="448"/>
    </location>
</feature>
<dbReference type="STRING" id="13616.ENSMODP00000019546"/>
<dbReference type="GO" id="GO:0016020">
    <property type="term" value="C:membrane"/>
    <property type="evidence" value="ECO:0007669"/>
    <property type="project" value="UniProtKB-SubCell"/>
</dbReference>
<feature type="transmembrane region" description="Helical" evidence="6">
    <location>
        <begin position="460"/>
        <end position="480"/>
    </location>
</feature>
<evidence type="ECO:0000256" key="4">
    <source>
        <dbReference type="ARBA" id="ARBA00023136"/>
    </source>
</evidence>
<feature type="domain" description="Major facilitator superfamily (MFS) profile" evidence="7">
    <location>
        <begin position="44"/>
        <end position="511"/>
    </location>
</feature>
<dbReference type="InterPro" id="IPR036259">
    <property type="entry name" value="MFS_trans_sf"/>
</dbReference>
<feature type="transmembrane region" description="Helical" evidence="6">
    <location>
        <begin position="35"/>
        <end position="54"/>
    </location>
</feature>
<dbReference type="SUPFAM" id="SSF103473">
    <property type="entry name" value="MFS general substrate transporter"/>
    <property type="match status" value="1"/>
</dbReference>
<dbReference type="Pfam" id="PF07690">
    <property type="entry name" value="MFS_1"/>
    <property type="match status" value="1"/>
</dbReference>
<keyword evidence="9" id="KW-1185">Reference proteome</keyword>
<protein>
    <recommendedName>
        <fullName evidence="7">Major facilitator superfamily (MFS) profile domain-containing protein</fullName>
    </recommendedName>
</protein>
<evidence type="ECO:0000256" key="6">
    <source>
        <dbReference type="SAM" id="Phobius"/>
    </source>
</evidence>
<dbReference type="PANTHER" id="PTHR24064">
    <property type="entry name" value="SOLUTE CARRIER FAMILY 22 MEMBER"/>
    <property type="match status" value="1"/>
</dbReference>
<accession>H9H6S0</accession>
<dbReference type="GeneTree" id="ENSGT00940000157004"/>
<feature type="transmembrane region" description="Helical" evidence="6">
    <location>
        <begin position="132"/>
        <end position="149"/>
    </location>
</feature>
<organism evidence="8 9">
    <name type="scientific">Monodelphis domestica</name>
    <name type="common">Gray short-tailed opossum</name>
    <dbReference type="NCBI Taxonomy" id="13616"/>
    <lineage>
        <taxon>Eukaryota</taxon>
        <taxon>Metazoa</taxon>
        <taxon>Chordata</taxon>
        <taxon>Craniata</taxon>
        <taxon>Vertebrata</taxon>
        <taxon>Euteleostomi</taxon>
        <taxon>Mammalia</taxon>
        <taxon>Metatheria</taxon>
        <taxon>Didelphimorphia</taxon>
        <taxon>Didelphidae</taxon>
        <taxon>Monodelphis</taxon>
    </lineage>
</organism>
<dbReference type="OMA" id="AFGLRHW"/>
<reference evidence="8" key="3">
    <citation type="submission" date="2025-09" db="UniProtKB">
        <authorList>
            <consortium name="Ensembl"/>
        </authorList>
    </citation>
    <scope>IDENTIFICATION</scope>
</reference>
<dbReference type="Proteomes" id="UP000002280">
    <property type="component" value="Unplaced"/>
</dbReference>
<evidence type="ECO:0000256" key="5">
    <source>
        <dbReference type="SAM" id="MobiDB-lite"/>
    </source>
</evidence>
<dbReference type="eggNOG" id="KOG0255">
    <property type="taxonomic scope" value="Eukaryota"/>
</dbReference>
<evidence type="ECO:0000256" key="3">
    <source>
        <dbReference type="ARBA" id="ARBA00022989"/>
    </source>
</evidence>
<keyword evidence="2 6" id="KW-0812">Transmembrane</keyword>
<dbReference type="InParanoid" id="H9H6S0"/>